<dbReference type="InterPro" id="IPR003772">
    <property type="entry name" value="YceD"/>
</dbReference>
<gene>
    <name evidence="2" type="ORF">RPMA_16590</name>
</gene>
<evidence type="ECO:0000313" key="3">
    <source>
        <dbReference type="Proteomes" id="UP000682843"/>
    </source>
</evidence>
<feature type="region of interest" description="Disordered" evidence="1">
    <location>
        <begin position="120"/>
        <end position="145"/>
    </location>
</feature>
<keyword evidence="3" id="KW-1185">Reference proteome</keyword>
<feature type="region of interest" description="Disordered" evidence="1">
    <location>
        <begin position="167"/>
        <end position="201"/>
    </location>
</feature>
<reference evidence="2 3" key="1">
    <citation type="submission" date="2019-02" db="EMBL/GenBank/DDBJ databases">
        <title>Emended description of the genus Rhodopseudomonas and description of Rhodopseudomonas albus sp. nov., a non-phototrophic, heavy-metal-tolerant bacterium isolated from garden soil.</title>
        <authorList>
            <person name="Bao Z."/>
            <person name="Cao W.W."/>
            <person name="Sato Y."/>
            <person name="Nishizawa T."/>
            <person name="Zhao J."/>
            <person name="Guo Y."/>
            <person name="Ohta H."/>
        </authorList>
    </citation>
    <scope>NUCLEOTIDE SEQUENCE [LARGE SCALE GENOMIC DNA]</scope>
    <source>
        <strain evidence="2 3">SK50-23</strain>
    </source>
</reference>
<feature type="region of interest" description="Disordered" evidence="1">
    <location>
        <begin position="1"/>
        <end position="27"/>
    </location>
</feature>
<evidence type="ECO:0000313" key="2">
    <source>
        <dbReference type="EMBL" id="QUS40270.1"/>
    </source>
</evidence>
<evidence type="ECO:0000256" key="1">
    <source>
        <dbReference type="SAM" id="MobiDB-lite"/>
    </source>
</evidence>
<sequence>MSKSDRGQRPSPVPPSHLPPPPWSVPVPVAEIPDVGLSQAIEARPDERKAMAELGGLPGIGAVKAELRLLPVRGGTVHVTGRVTGKVTQICVVSLDPVENEIDEDVDVVFAPSSQIRELAESMDDDDGESDDERPDPPEPIENGVIDLGKLVTDALFLGLDPYPRKPDAVFEDQVEAPNPDEHPFAALKALQDAAPKPKKT</sequence>
<organism evidence="2 3">
    <name type="scientific">Tardiphaga alba</name>
    <dbReference type="NCBI Taxonomy" id="340268"/>
    <lineage>
        <taxon>Bacteria</taxon>
        <taxon>Pseudomonadati</taxon>
        <taxon>Pseudomonadota</taxon>
        <taxon>Alphaproteobacteria</taxon>
        <taxon>Hyphomicrobiales</taxon>
        <taxon>Nitrobacteraceae</taxon>
        <taxon>Tardiphaga</taxon>
    </lineage>
</organism>
<dbReference type="EMBL" id="CP036498">
    <property type="protein sequence ID" value="QUS40270.1"/>
    <property type="molecule type" value="Genomic_DNA"/>
</dbReference>
<dbReference type="Pfam" id="PF02620">
    <property type="entry name" value="YceD"/>
    <property type="match status" value="1"/>
</dbReference>
<name>A0ABX8AD11_9BRAD</name>
<proteinExistence type="predicted"/>
<feature type="compositionally biased region" description="Acidic residues" evidence="1">
    <location>
        <begin position="121"/>
        <end position="134"/>
    </location>
</feature>
<accession>A0ABX8AD11</accession>
<dbReference type="RefSeq" id="WP_211908848.1">
    <property type="nucleotide sequence ID" value="NZ_CP036498.1"/>
</dbReference>
<protein>
    <submittedName>
        <fullName evidence="2">DUF177 domain-containing protein</fullName>
    </submittedName>
</protein>
<dbReference type="Proteomes" id="UP000682843">
    <property type="component" value="Chromosome"/>
</dbReference>
<feature type="compositionally biased region" description="Pro residues" evidence="1">
    <location>
        <begin position="11"/>
        <end position="25"/>
    </location>
</feature>